<dbReference type="Proteomes" id="UP001633002">
    <property type="component" value="Unassembled WGS sequence"/>
</dbReference>
<evidence type="ECO:0000313" key="2">
    <source>
        <dbReference type="Proteomes" id="UP001633002"/>
    </source>
</evidence>
<gene>
    <name evidence="1" type="ORF">R1sor_025736</name>
</gene>
<sequence>MASTLASEWTPFTTKLVGVEVTRISPEFWVDGTRWTFSKFVEYFQPFSKHSGDFSWTGIKVTDLHMEVQSMTAGDRHSNSPLKIELEWMVGPVKGSIRSKVHKVVMKTTYGKIM</sequence>
<protein>
    <submittedName>
        <fullName evidence="1">Uncharacterized protein</fullName>
    </submittedName>
</protein>
<name>A0ABD3G9Y6_9MARC</name>
<comment type="caution">
    <text evidence="1">The sequence shown here is derived from an EMBL/GenBank/DDBJ whole genome shotgun (WGS) entry which is preliminary data.</text>
</comment>
<dbReference type="EMBL" id="JBJQOH010000008">
    <property type="protein sequence ID" value="KAL3675788.1"/>
    <property type="molecule type" value="Genomic_DNA"/>
</dbReference>
<keyword evidence="2" id="KW-1185">Reference proteome</keyword>
<dbReference type="AlphaFoldDB" id="A0ABD3G9Y6"/>
<accession>A0ABD3G9Y6</accession>
<organism evidence="1 2">
    <name type="scientific">Riccia sorocarpa</name>
    <dbReference type="NCBI Taxonomy" id="122646"/>
    <lineage>
        <taxon>Eukaryota</taxon>
        <taxon>Viridiplantae</taxon>
        <taxon>Streptophyta</taxon>
        <taxon>Embryophyta</taxon>
        <taxon>Marchantiophyta</taxon>
        <taxon>Marchantiopsida</taxon>
        <taxon>Marchantiidae</taxon>
        <taxon>Marchantiales</taxon>
        <taxon>Ricciaceae</taxon>
        <taxon>Riccia</taxon>
    </lineage>
</organism>
<proteinExistence type="predicted"/>
<reference evidence="1 2" key="1">
    <citation type="submission" date="2024-09" db="EMBL/GenBank/DDBJ databases">
        <title>Chromosome-scale assembly of Riccia sorocarpa.</title>
        <authorList>
            <person name="Paukszto L."/>
        </authorList>
    </citation>
    <scope>NUCLEOTIDE SEQUENCE [LARGE SCALE GENOMIC DNA]</scope>
    <source>
        <strain evidence="1">LP-2024</strain>
        <tissue evidence="1">Aerial parts of the thallus</tissue>
    </source>
</reference>
<evidence type="ECO:0000313" key="1">
    <source>
        <dbReference type="EMBL" id="KAL3675788.1"/>
    </source>
</evidence>